<dbReference type="PANTHER" id="PTHR28012">
    <property type="entry name" value="NUCLEAR FUSION PROTEIN KAR5"/>
    <property type="match status" value="1"/>
</dbReference>
<evidence type="ECO:0000313" key="14">
    <source>
        <dbReference type="Proteomes" id="UP000076154"/>
    </source>
</evidence>
<evidence type="ECO:0000256" key="3">
    <source>
        <dbReference type="ARBA" id="ARBA00022459"/>
    </source>
</evidence>
<comment type="function">
    <text evidence="1 11">Required for nuclear membrane fusion during karyogamy.</text>
</comment>
<evidence type="ECO:0000256" key="4">
    <source>
        <dbReference type="ARBA" id="ARBA00022692"/>
    </source>
</evidence>
<evidence type="ECO:0000256" key="2">
    <source>
        <dbReference type="ARBA" id="ARBA00010473"/>
    </source>
</evidence>
<dbReference type="GO" id="GO:0048288">
    <property type="term" value="P:nuclear membrane fusion involved in karyogamy"/>
    <property type="evidence" value="ECO:0007669"/>
    <property type="project" value="UniProtKB-UniRule"/>
</dbReference>
<dbReference type="GO" id="GO:0005789">
    <property type="term" value="C:endoplasmic reticulum membrane"/>
    <property type="evidence" value="ECO:0007669"/>
    <property type="project" value="UniProtKB-SubCell"/>
</dbReference>
<comment type="caution">
    <text evidence="13">The sequence shown here is derived from an EMBL/GenBank/DDBJ whole genome shotgun (WGS) entry which is preliminary data.</text>
</comment>
<evidence type="ECO:0000256" key="8">
    <source>
        <dbReference type="ARBA" id="ARBA00023136"/>
    </source>
</evidence>
<evidence type="ECO:0000256" key="7">
    <source>
        <dbReference type="ARBA" id="ARBA00022989"/>
    </source>
</evidence>
<comment type="subcellular location">
    <subcellularLocation>
        <location evidence="11">Endoplasmic reticulum membrane</location>
    </subcellularLocation>
    <subcellularLocation>
        <location evidence="11">Nucleus membrane</location>
    </subcellularLocation>
</comment>
<evidence type="ECO:0000256" key="5">
    <source>
        <dbReference type="ARBA" id="ARBA00022729"/>
    </source>
</evidence>
<gene>
    <name evidence="13" type="primary">KAR5</name>
    <name evidence="13" type="ORF">Hypma_003435</name>
</gene>
<sequence length="605" mass="66587">MLLTFMACILLAQLPPWCFAMLWSRGHSAVSTTPGKIGASAETADTLLSGDEIITMISGQDSLDHYTQRPDCFRRAAGLIRARCEQLDMYEEERVKASAAISMTLCELATAKHHSIPLECVPFSLDSGADGDASISQAQGQCVDALSRSAQFWSSYSGYLREVTQLCFALRRWNDMDMARDLYRNATLEQSTLLRFLVAREKASNATNQALDARLTELQNTVSQMVLTAGNLESSTSQFDSWLQKEFRNSLSTFAAMSLDIQSRQEEHASHLLSQTSAALDKVARQHAYELQMAAFPLLEESLTAHVDTMLMYFHAQVRTSLNITREVEDRWISFGNGLDGLTQSIVRLSATATEVSHIFETSMDQAQALHQKQHLATASASHLVDVLANLTTTTHEEFDKITNASTVLIQQTLLHANSGASSWLVLGLTRMMEVILRVDPQSLEYFNHLPNFGVLVTFLSLMGSFVRVAASSITSSSLLGNTLRGLSVPGLRICLHKRQTFNTLSLALPVKAPPQPTEAAHQILAFAGGSSSRDTARVLAFLVSRNTFIAQIIDLLSSDHALSLTCCIARFLVVTVRLPVVVGDFSLRLMMLSFRVIKPGITET</sequence>
<dbReference type="EMBL" id="LUEZ02000136">
    <property type="protein sequence ID" value="RDB16075.1"/>
    <property type="molecule type" value="Genomic_DNA"/>
</dbReference>
<keyword evidence="14" id="KW-1185">Reference proteome</keyword>
<dbReference type="GO" id="GO:0031965">
    <property type="term" value="C:nuclear membrane"/>
    <property type="evidence" value="ECO:0007669"/>
    <property type="project" value="UniProtKB-SubCell"/>
</dbReference>
<feature type="chain" id="PRO_5017083251" evidence="12">
    <location>
        <begin position="21"/>
        <end position="605"/>
    </location>
</feature>
<evidence type="ECO:0000313" key="13">
    <source>
        <dbReference type="EMBL" id="RDB16075.1"/>
    </source>
</evidence>
<evidence type="ECO:0000256" key="12">
    <source>
        <dbReference type="SAM" id="SignalP"/>
    </source>
</evidence>
<keyword evidence="4" id="KW-0812">Transmembrane</keyword>
<accession>A0A369J6N8</accession>
<evidence type="ECO:0000256" key="10">
    <source>
        <dbReference type="ARBA" id="ARBA00023242"/>
    </source>
</evidence>
<keyword evidence="5 11" id="KW-0732">Signal</keyword>
<dbReference type="InParanoid" id="A0A369J6N8"/>
<dbReference type="OrthoDB" id="5311848at2759"/>
<keyword evidence="3 11" id="KW-0415">Karyogamy</keyword>
<dbReference type="Pfam" id="PF04163">
    <property type="entry name" value="Tht1"/>
    <property type="match status" value="1"/>
</dbReference>
<proteinExistence type="inferred from homology"/>
<name>A0A369J6N8_HYPMA</name>
<keyword evidence="8" id="KW-0472">Membrane</keyword>
<keyword evidence="6 11" id="KW-0256">Endoplasmic reticulum</keyword>
<reference evidence="13" key="1">
    <citation type="submission" date="2018-04" db="EMBL/GenBank/DDBJ databases">
        <title>Whole genome sequencing of Hypsizygus marmoreus.</title>
        <authorList>
            <person name="Choi I.-G."/>
            <person name="Min B."/>
            <person name="Kim J.-G."/>
            <person name="Kim S."/>
            <person name="Oh Y.-L."/>
            <person name="Kong W.-S."/>
            <person name="Park H."/>
            <person name="Jeong J."/>
            <person name="Song E.-S."/>
        </authorList>
    </citation>
    <scope>NUCLEOTIDE SEQUENCE [LARGE SCALE GENOMIC DNA]</scope>
    <source>
        <strain evidence="13">51987-8</strain>
    </source>
</reference>
<organism evidence="13 14">
    <name type="scientific">Hypsizygus marmoreus</name>
    <name type="common">White beech mushroom</name>
    <name type="synonym">Agaricus marmoreus</name>
    <dbReference type="NCBI Taxonomy" id="39966"/>
    <lineage>
        <taxon>Eukaryota</taxon>
        <taxon>Fungi</taxon>
        <taxon>Dikarya</taxon>
        <taxon>Basidiomycota</taxon>
        <taxon>Agaricomycotina</taxon>
        <taxon>Agaricomycetes</taxon>
        <taxon>Agaricomycetidae</taxon>
        <taxon>Agaricales</taxon>
        <taxon>Tricholomatineae</taxon>
        <taxon>Lyophyllaceae</taxon>
        <taxon>Hypsizygus</taxon>
    </lineage>
</organism>
<evidence type="ECO:0000256" key="1">
    <source>
        <dbReference type="ARBA" id="ARBA00003389"/>
    </source>
</evidence>
<feature type="signal peptide" evidence="12">
    <location>
        <begin position="1"/>
        <end position="20"/>
    </location>
</feature>
<dbReference type="Proteomes" id="UP000076154">
    <property type="component" value="Unassembled WGS sequence"/>
</dbReference>
<dbReference type="GO" id="GO:0000742">
    <property type="term" value="P:karyogamy involved in conjugation with cellular fusion"/>
    <property type="evidence" value="ECO:0007669"/>
    <property type="project" value="UniProtKB-UniRule"/>
</dbReference>
<keyword evidence="9" id="KW-0325">Glycoprotein</keyword>
<dbReference type="InterPro" id="IPR007292">
    <property type="entry name" value="Nuclear_fusion_Kar5"/>
</dbReference>
<dbReference type="AlphaFoldDB" id="A0A369J6N8"/>
<keyword evidence="7" id="KW-1133">Transmembrane helix</keyword>
<keyword evidence="10 11" id="KW-0539">Nucleus</keyword>
<dbReference type="PANTHER" id="PTHR28012:SF1">
    <property type="entry name" value="NUCLEAR FUSION PROTEIN KAR5"/>
    <property type="match status" value="1"/>
</dbReference>
<evidence type="ECO:0000256" key="11">
    <source>
        <dbReference type="RuleBase" id="RU368082"/>
    </source>
</evidence>
<protein>
    <submittedName>
        <fullName evidence="13">Nuclear fusion protein KAR5</fullName>
    </submittedName>
</protein>
<comment type="similarity">
    <text evidence="2 11">Belongs to the KAR5 family.</text>
</comment>
<evidence type="ECO:0000256" key="6">
    <source>
        <dbReference type="ARBA" id="ARBA00022824"/>
    </source>
</evidence>
<evidence type="ECO:0000256" key="9">
    <source>
        <dbReference type="ARBA" id="ARBA00023180"/>
    </source>
</evidence>